<name>A0A434A7A1_9FLAO</name>
<sequence length="120" mass="14018">MDNTTYEFFIRRCWDCDRFKHGANTDTWEDLLVKHYNFKHANVGNFILTKKEFEKKLEQVKAYLDKAYNKLITTATKKKVNPKTIEQLTESRTAVAASSEPKEIFNSLKASFTLMNSNDL</sequence>
<evidence type="ECO:0000313" key="2">
    <source>
        <dbReference type="Proteomes" id="UP000288102"/>
    </source>
</evidence>
<dbReference type="AlphaFoldDB" id="A0A434A7A1"/>
<accession>A0A434A7A1</accession>
<dbReference type="OrthoDB" id="1493759at2"/>
<keyword evidence="2" id="KW-1185">Reference proteome</keyword>
<comment type="caution">
    <text evidence="1">The sequence shown here is derived from an EMBL/GenBank/DDBJ whole genome shotgun (WGS) entry which is preliminary data.</text>
</comment>
<organism evidence="1 2">
    <name type="scientific">Flavobacterium cupreum</name>
    <dbReference type="NCBI Taxonomy" id="2133766"/>
    <lineage>
        <taxon>Bacteria</taxon>
        <taxon>Pseudomonadati</taxon>
        <taxon>Bacteroidota</taxon>
        <taxon>Flavobacteriia</taxon>
        <taxon>Flavobacteriales</taxon>
        <taxon>Flavobacteriaceae</taxon>
        <taxon>Flavobacterium</taxon>
    </lineage>
</organism>
<dbReference type="Proteomes" id="UP000288102">
    <property type="component" value="Unassembled WGS sequence"/>
</dbReference>
<dbReference type="EMBL" id="QWDM01000006">
    <property type="protein sequence ID" value="RUT70260.1"/>
    <property type="molecule type" value="Genomic_DNA"/>
</dbReference>
<dbReference type="RefSeq" id="WP_127338349.1">
    <property type="nucleotide sequence ID" value="NZ_QWDM01000006.1"/>
</dbReference>
<reference evidence="2" key="1">
    <citation type="journal article" date="2019" name="Syst. Appl. Microbiol.">
        <title>Flavobacterium circumlabens sp. nov. and Flavobacterium cupreum sp. nov., two psychrotrophic species isolated from Antarctic environmental samples.</title>
        <authorList>
            <person name="Kralova S."/>
            <person name="Busse H.-J."/>
            <person name="Svec P."/>
            <person name="Maslanova I."/>
            <person name="Stankova E."/>
            <person name="Bartak M."/>
            <person name="Sedlacek I."/>
        </authorList>
    </citation>
    <scope>NUCLEOTIDE SEQUENCE [LARGE SCALE GENOMIC DNA]</scope>
    <source>
        <strain evidence="2">CCM 8825</strain>
    </source>
</reference>
<evidence type="ECO:0000313" key="1">
    <source>
        <dbReference type="EMBL" id="RUT70260.1"/>
    </source>
</evidence>
<protein>
    <submittedName>
        <fullName evidence="1">Uncharacterized protein</fullName>
    </submittedName>
</protein>
<proteinExistence type="predicted"/>
<gene>
    <name evidence="1" type="ORF">D0817_10595</name>
</gene>